<gene>
    <name evidence="3" type="ORF">DDF67_18155</name>
</gene>
<feature type="domain" description="Fatty acid desaturase" evidence="2">
    <location>
        <begin position="52"/>
        <end position="291"/>
    </location>
</feature>
<dbReference type="GO" id="GO:0016020">
    <property type="term" value="C:membrane"/>
    <property type="evidence" value="ECO:0007669"/>
    <property type="project" value="TreeGrafter"/>
</dbReference>
<feature type="transmembrane region" description="Helical" evidence="1">
    <location>
        <begin position="56"/>
        <end position="74"/>
    </location>
</feature>
<dbReference type="GO" id="GO:0016717">
    <property type="term" value="F:oxidoreductase activity, acting on paired donors, with oxidation of a pair of donors resulting in the reduction of molecular oxygen to two molecules of water"/>
    <property type="evidence" value="ECO:0007669"/>
    <property type="project" value="TreeGrafter"/>
</dbReference>
<dbReference type="PANTHER" id="PTHR19353">
    <property type="entry name" value="FATTY ACID DESATURASE 2"/>
    <property type="match status" value="1"/>
</dbReference>
<keyword evidence="1" id="KW-1133">Transmembrane helix</keyword>
<dbReference type="InterPro" id="IPR005804">
    <property type="entry name" value="FA_desaturase_dom"/>
</dbReference>
<dbReference type="AlphaFoldDB" id="A0A2T9JNJ1"/>
<evidence type="ECO:0000313" key="4">
    <source>
        <dbReference type="Proteomes" id="UP000245073"/>
    </source>
</evidence>
<evidence type="ECO:0000256" key="1">
    <source>
        <dbReference type="SAM" id="Phobius"/>
    </source>
</evidence>
<dbReference type="CDD" id="cd03510">
    <property type="entry name" value="Rhizobitoxine-FADS-like"/>
    <property type="match status" value="1"/>
</dbReference>
<keyword evidence="1" id="KW-0812">Transmembrane</keyword>
<dbReference type="PANTHER" id="PTHR19353:SF19">
    <property type="entry name" value="DELTA(5) FATTY ACID DESATURASE C-RELATED"/>
    <property type="match status" value="1"/>
</dbReference>
<dbReference type="RefSeq" id="WP_109102279.1">
    <property type="nucleotide sequence ID" value="NZ_QDKQ01000061.1"/>
</dbReference>
<dbReference type="EMBL" id="QDKQ01000061">
    <property type="protein sequence ID" value="PVM85272.1"/>
    <property type="molecule type" value="Genomic_DNA"/>
</dbReference>
<organism evidence="3 4">
    <name type="scientific">Caulobacter endophyticus</name>
    <dbReference type="NCBI Taxonomy" id="2172652"/>
    <lineage>
        <taxon>Bacteria</taxon>
        <taxon>Pseudomonadati</taxon>
        <taxon>Pseudomonadota</taxon>
        <taxon>Alphaproteobacteria</taxon>
        <taxon>Caulobacterales</taxon>
        <taxon>Caulobacteraceae</taxon>
        <taxon>Caulobacter</taxon>
    </lineage>
</organism>
<name>A0A2T9JNJ1_9CAUL</name>
<keyword evidence="1" id="KW-0472">Membrane</keyword>
<protein>
    <submittedName>
        <fullName evidence="3">Fatty acid desaturase</fullName>
    </submittedName>
</protein>
<feature type="transmembrane region" description="Helical" evidence="1">
    <location>
        <begin position="30"/>
        <end position="50"/>
    </location>
</feature>
<evidence type="ECO:0000313" key="3">
    <source>
        <dbReference type="EMBL" id="PVM85272.1"/>
    </source>
</evidence>
<reference evidence="3 4" key="1">
    <citation type="submission" date="2018-04" db="EMBL/GenBank/DDBJ databases">
        <title>The genome sequence of Caulobacter sp. 744.</title>
        <authorList>
            <person name="Gao J."/>
            <person name="Sun J."/>
        </authorList>
    </citation>
    <scope>NUCLEOTIDE SEQUENCE [LARGE SCALE GENOMIC DNA]</scope>
    <source>
        <strain evidence="3 4">774</strain>
    </source>
</reference>
<dbReference type="InterPro" id="IPR012171">
    <property type="entry name" value="Fatty_acid_desaturase"/>
</dbReference>
<comment type="caution">
    <text evidence="3">The sequence shown here is derived from an EMBL/GenBank/DDBJ whole genome shotgun (WGS) entry which is preliminary data.</text>
</comment>
<dbReference type="Proteomes" id="UP000245073">
    <property type="component" value="Unassembled WGS sequence"/>
</dbReference>
<keyword evidence="4" id="KW-1185">Reference proteome</keyword>
<feature type="transmembrane region" description="Helical" evidence="1">
    <location>
        <begin position="188"/>
        <end position="214"/>
    </location>
</feature>
<dbReference type="GO" id="GO:0008610">
    <property type="term" value="P:lipid biosynthetic process"/>
    <property type="evidence" value="ECO:0007669"/>
    <property type="project" value="UniProtKB-ARBA"/>
</dbReference>
<proteinExistence type="predicted"/>
<dbReference type="OrthoDB" id="9792534at2"/>
<dbReference type="Pfam" id="PF00487">
    <property type="entry name" value="FA_desaturase"/>
    <property type="match status" value="1"/>
</dbReference>
<sequence>MAVAARIKPQELFAPEEWARLSARSSWRGIAMVAHAWAVIMLAGALFVIWPNPLTYILAVMLIGARQLGLAILMHEAAHGGLHPNLKVNDWLGEWLCAAPLGAALNSYRPYHLTHHKFAQQAEDPDLVLSAPFPTTRASLRRKIVRDLTGQTFFKQRFGPIIAGLKRRSDGQAPGAIFARAAAGQKRFLLINLAMLVALSAAGLWWAWLALWLVPMATWFPLVTRLRNIAEHALVAKDEPDPFRHARTTRASWLERALVAPYHVNFHAEHHLFMHVPCWNLPRAHQLLRKKGLTEGMLTAPGYLTVLKAASAGKTKAA</sequence>
<accession>A0A2T9JNJ1</accession>
<evidence type="ECO:0000259" key="2">
    <source>
        <dbReference type="Pfam" id="PF00487"/>
    </source>
</evidence>